<dbReference type="Pfam" id="PF00644">
    <property type="entry name" value="PARP"/>
    <property type="match status" value="1"/>
</dbReference>
<dbReference type="PANTHER" id="PTHR45740:SF2">
    <property type="entry name" value="POLY [ADP-RIBOSE] POLYMERASE"/>
    <property type="match status" value="1"/>
</dbReference>
<feature type="domain" description="PARP catalytic" evidence="14">
    <location>
        <begin position="438"/>
        <end position="630"/>
    </location>
</feature>
<organism evidence="15 16">
    <name type="scientific">Ridgeia piscesae</name>
    <name type="common">Tubeworm</name>
    <dbReference type="NCBI Taxonomy" id="27915"/>
    <lineage>
        <taxon>Eukaryota</taxon>
        <taxon>Metazoa</taxon>
        <taxon>Spiralia</taxon>
        <taxon>Lophotrochozoa</taxon>
        <taxon>Annelida</taxon>
        <taxon>Polychaeta</taxon>
        <taxon>Sedentaria</taxon>
        <taxon>Canalipalpata</taxon>
        <taxon>Sabellida</taxon>
        <taxon>Siboglinidae</taxon>
        <taxon>Ridgeia</taxon>
    </lineage>
</organism>
<dbReference type="Proteomes" id="UP001209878">
    <property type="component" value="Unassembled WGS sequence"/>
</dbReference>
<proteinExistence type="inferred from homology"/>
<dbReference type="InterPro" id="IPR012317">
    <property type="entry name" value="Poly(ADP-ribose)pol_cat_dom"/>
</dbReference>
<keyword evidence="9" id="KW-0539">Nucleus</keyword>
<evidence type="ECO:0000256" key="3">
    <source>
        <dbReference type="ARBA" id="ARBA00022490"/>
    </source>
</evidence>
<evidence type="ECO:0000256" key="11">
    <source>
        <dbReference type="PROSITE-ProRule" id="PRU00723"/>
    </source>
</evidence>
<keyword evidence="8 11" id="KW-0862">Zinc</keyword>
<dbReference type="GO" id="GO:0008270">
    <property type="term" value="F:zinc ion binding"/>
    <property type="evidence" value="ECO:0007669"/>
    <property type="project" value="UniProtKB-KW"/>
</dbReference>
<feature type="zinc finger region" description="C3H1-type" evidence="11">
    <location>
        <begin position="75"/>
        <end position="97"/>
    </location>
</feature>
<keyword evidence="5 11" id="KW-0479">Metal-binding</keyword>
<evidence type="ECO:0000256" key="1">
    <source>
        <dbReference type="ARBA" id="ARBA00004123"/>
    </source>
</evidence>
<name>A0AAD9KN06_RIDPI</name>
<feature type="zinc finger region" description="C3H1-type" evidence="11">
    <location>
        <begin position="250"/>
        <end position="277"/>
    </location>
</feature>
<feature type="domain" description="WWE" evidence="13">
    <location>
        <begin position="353"/>
        <end position="442"/>
    </location>
</feature>
<dbReference type="Pfam" id="PF02825">
    <property type="entry name" value="WWE"/>
    <property type="match status" value="1"/>
</dbReference>
<dbReference type="SUPFAM" id="SSF117839">
    <property type="entry name" value="WWE domain"/>
    <property type="match status" value="1"/>
</dbReference>
<keyword evidence="7 11" id="KW-0863">Zinc-finger</keyword>
<evidence type="ECO:0000256" key="2">
    <source>
        <dbReference type="ARBA" id="ARBA00004496"/>
    </source>
</evidence>
<gene>
    <name evidence="15" type="ORF">NP493_817g00019</name>
</gene>
<dbReference type="InterPro" id="IPR037197">
    <property type="entry name" value="WWE_dom_sf"/>
</dbReference>
<feature type="domain" description="C3H1-type" evidence="12">
    <location>
        <begin position="250"/>
        <end position="277"/>
    </location>
</feature>
<evidence type="ECO:0000256" key="4">
    <source>
        <dbReference type="ARBA" id="ARBA00022553"/>
    </source>
</evidence>
<evidence type="ECO:0000256" key="7">
    <source>
        <dbReference type="ARBA" id="ARBA00022771"/>
    </source>
</evidence>
<dbReference type="PROSITE" id="PS51059">
    <property type="entry name" value="PARP_CATALYTIC"/>
    <property type="match status" value="1"/>
</dbReference>
<comment type="caution">
    <text evidence="15">The sequence shown here is derived from an EMBL/GenBank/DDBJ whole genome shotgun (WGS) entry which is preliminary data.</text>
</comment>
<dbReference type="InterPro" id="IPR004170">
    <property type="entry name" value="WWE_dom"/>
</dbReference>
<evidence type="ECO:0000256" key="5">
    <source>
        <dbReference type="ARBA" id="ARBA00022723"/>
    </source>
</evidence>
<feature type="domain" description="C3H1-type" evidence="12">
    <location>
        <begin position="176"/>
        <end position="198"/>
    </location>
</feature>
<comment type="similarity">
    <text evidence="10">Belongs to the ARTD/PARP family.</text>
</comment>
<dbReference type="SUPFAM" id="SSF56399">
    <property type="entry name" value="ADP-ribosylation"/>
    <property type="match status" value="1"/>
</dbReference>
<evidence type="ECO:0000256" key="6">
    <source>
        <dbReference type="ARBA" id="ARBA00022737"/>
    </source>
</evidence>
<dbReference type="GO" id="GO:0003950">
    <property type="term" value="F:NAD+ poly-ADP-ribosyltransferase activity"/>
    <property type="evidence" value="ECO:0007669"/>
    <property type="project" value="InterPro"/>
</dbReference>
<sequence length="630" mass="71799">MHHSRPRSSRMRGEKGHHWVVISITTTHMRTLRKAGKTTIPDHRPSSSSCSVKMPDICSDYNGKHGCSMCSRLHVCLHYVNGTCRFGDKCLKSHNVFDPQPKAVLVLCGVDIERSNSEVLADLRACHMISTSTQLAGSVVNRPPTGKCSQNVPDVCSFYNVISGCNKDSRCTRLHICKHYISGSCKFGQKCKRSHNIFDTQPKQILRRWGVDVARSPKEVLAELRSLTTEKPQDCDKPKATSAEELSKSKDTEEVCTYHLHGRCLYGGNCKRHHCALPYQWQRQQTDGQWTDFILSDNIKCEQEYCDPENDSCHLDLPRYVAVGTGSNVNFDKLIISDGTKDFPVRRLFVKSAVNGNTSHKTFATNWCWYLKNDGEKWDKFCTQGNTFLPQPSVTSEEIEKMYEDPMHGSMEFSIFERKYKIDFTKMCQHNSTTGWERPLRRRPEFVSQEEFEKRKSIPVKHSGVRSGSASTLPPQWDLSDTKDDFQLIKHILYRVCRKKQLMTKKGGMKVKELLLFHGTLGRYVDPICQQGFDWRISGLSVGTVYGKGSYFARNSSYSCTYTDNSKMFVVQVLVGEYCAGQRTDVRPPPKDPAKPFGARYDSCVDKVNNPEIFVIFSSDQVYPAYLIDY</sequence>
<dbReference type="PROSITE" id="PS50103">
    <property type="entry name" value="ZF_C3H1"/>
    <property type="match status" value="3"/>
</dbReference>
<comment type="subcellular location">
    <subcellularLocation>
        <location evidence="2">Cytoplasm</location>
    </subcellularLocation>
    <subcellularLocation>
        <location evidence="1">Nucleus</location>
    </subcellularLocation>
</comment>
<dbReference type="GO" id="GO:0005634">
    <property type="term" value="C:nucleus"/>
    <property type="evidence" value="ECO:0007669"/>
    <property type="project" value="UniProtKB-SubCell"/>
</dbReference>
<dbReference type="InterPro" id="IPR051712">
    <property type="entry name" value="ARTD-AVP"/>
</dbReference>
<keyword evidence="3" id="KW-0963">Cytoplasm</keyword>
<evidence type="ECO:0000313" key="16">
    <source>
        <dbReference type="Proteomes" id="UP001209878"/>
    </source>
</evidence>
<evidence type="ECO:0000259" key="14">
    <source>
        <dbReference type="PROSITE" id="PS51059"/>
    </source>
</evidence>
<dbReference type="EMBL" id="JAODUO010000817">
    <property type="protein sequence ID" value="KAK2174215.1"/>
    <property type="molecule type" value="Genomic_DNA"/>
</dbReference>
<evidence type="ECO:0000259" key="13">
    <source>
        <dbReference type="PROSITE" id="PS50918"/>
    </source>
</evidence>
<dbReference type="InterPro" id="IPR000571">
    <property type="entry name" value="Znf_CCCH"/>
</dbReference>
<evidence type="ECO:0000259" key="12">
    <source>
        <dbReference type="PROSITE" id="PS50103"/>
    </source>
</evidence>
<reference evidence="15" key="1">
    <citation type="journal article" date="2023" name="Mol. Biol. Evol.">
        <title>Third-Generation Sequencing Reveals the Adaptive Role of the Epigenome in Three Deep-Sea Polychaetes.</title>
        <authorList>
            <person name="Perez M."/>
            <person name="Aroh O."/>
            <person name="Sun Y."/>
            <person name="Lan Y."/>
            <person name="Juniper S.K."/>
            <person name="Young C.R."/>
            <person name="Angers B."/>
            <person name="Qian P.Y."/>
        </authorList>
    </citation>
    <scope>NUCLEOTIDE SEQUENCE</scope>
    <source>
        <strain evidence="15">R07B-5</strain>
    </source>
</reference>
<dbReference type="PROSITE" id="PS50918">
    <property type="entry name" value="WWE"/>
    <property type="match status" value="1"/>
</dbReference>
<dbReference type="Pfam" id="PF23466">
    <property type="entry name" value="WWE_4"/>
    <property type="match status" value="1"/>
</dbReference>
<evidence type="ECO:0000256" key="8">
    <source>
        <dbReference type="ARBA" id="ARBA00022833"/>
    </source>
</evidence>
<keyword evidence="16" id="KW-1185">Reference proteome</keyword>
<feature type="zinc finger region" description="C3H1-type" evidence="11">
    <location>
        <begin position="176"/>
        <end position="198"/>
    </location>
</feature>
<dbReference type="PANTHER" id="PTHR45740">
    <property type="entry name" value="POLY [ADP-RIBOSE] POLYMERASE"/>
    <property type="match status" value="1"/>
</dbReference>
<dbReference type="AlphaFoldDB" id="A0AAD9KN06"/>
<dbReference type="SMART" id="SM00356">
    <property type="entry name" value="ZnF_C3H1"/>
    <property type="match status" value="3"/>
</dbReference>
<dbReference type="InterPro" id="IPR057602">
    <property type="entry name" value="Zfn-CCCH_PARP12"/>
</dbReference>
<evidence type="ECO:0000256" key="9">
    <source>
        <dbReference type="ARBA" id="ARBA00023242"/>
    </source>
</evidence>
<dbReference type="Gene3D" id="3.30.720.50">
    <property type="match status" value="1"/>
</dbReference>
<protein>
    <submittedName>
        <fullName evidence="15">Uncharacterized protein</fullName>
    </submittedName>
</protein>
<dbReference type="Gene3D" id="3.90.228.10">
    <property type="match status" value="1"/>
</dbReference>
<feature type="domain" description="C3H1-type" evidence="12">
    <location>
        <begin position="75"/>
        <end position="97"/>
    </location>
</feature>
<dbReference type="GO" id="GO:0005737">
    <property type="term" value="C:cytoplasm"/>
    <property type="evidence" value="ECO:0007669"/>
    <property type="project" value="UniProtKB-SubCell"/>
</dbReference>
<dbReference type="CDD" id="cd01439">
    <property type="entry name" value="TCCD_inducible_PARP_like"/>
    <property type="match status" value="1"/>
</dbReference>
<keyword evidence="4" id="KW-0597">Phosphoprotein</keyword>
<keyword evidence="6" id="KW-0677">Repeat</keyword>
<dbReference type="GO" id="GO:1990404">
    <property type="term" value="F:NAD+-protein mono-ADP-ribosyltransferase activity"/>
    <property type="evidence" value="ECO:0007669"/>
    <property type="project" value="TreeGrafter"/>
</dbReference>
<accession>A0AAD9KN06</accession>
<dbReference type="Pfam" id="PF25261">
    <property type="entry name" value="zf-CCCH_PARP12"/>
    <property type="match status" value="1"/>
</dbReference>
<evidence type="ECO:0000313" key="15">
    <source>
        <dbReference type="EMBL" id="KAK2174215.1"/>
    </source>
</evidence>
<dbReference type="Gene3D" id="1.20.120.1350">
    <property type="entry name" value="Pneumovirus matrix protein 2 (M2), zinc-binding domain"/>
    <property type="match status" value="2"/>
</dbReference>
<evidence type="ECO:0000256" key="10">
    <source>
        <dbReference type="ARBA" id="ARBA00024347"/>
    </source>
</evidence>